<keyword evidence="13" id="KW-1185">Reference proteome</keyword>
<dbReference type="GO" id="GO:0004674">
    <property type="term" value="F:protein serine/threonine kinase activity"/>
    <property type="evidence" value="ECO:0007669"/>
    <property type="project" value="UniProtKB-KW"/>
</dbReference>
<gene>
    <name evidence="12" type="ORF">HKI87_07g48450</name>
</gene>
<dbReference type="EC" id="2.7.11.1" evidence="1"/>
<dbReference type="Proteomes" id="UP001472866">
    <property type="component" value="Chromosome 07"/>
</dbReference>
<dbReference type="InterPro" id="IPR015943">
    <property type="entry name" value="WD40/YVTN_repeat-like_dom_sf"/>
</dbReference>
<dbReference type="InterPro" id="IPR055231">
    <property type="entry name" value="2AA_helical"/>
</dbReference>
<dbReference type="GO" id="GO:0006623">
    <property type="term" value="P:protein targeting to vacuole"/>
    <property type="evidence" value="ECO:0007669"/>
    <property type="project" value="TreeGrafter"/>
</dbReference>
<evidence type="ECO:0000313" key="13">
    <source>
        <dbReference type="Proteomes" id="UP001472866"/>
    </source>
</evidence>
<evidence type="ECO:0000256" key="6">
    <source>
        <dbReference type="ARBA" id="ARBA00022741"/>
    </source>
</evidence>
<dbReference type="InterPro" id="IPR000719">
    <property type="entry name" value="Prot_kinase_dom"/>
</dbReference>
<dbReference type="GO" id="GO:0034272">
    <property type="term" value="C:phosphatidylinositol 3-kinase complex, class III, type II"/>
    <property type="evidence" value="ECO:0007669"/>
    <property type="project" value="TreeGrafter"/>
</dbReference>
<keyword evidence="8" id="KW-0067">ATP-binding</keyword>
<dbReference type="PROSITE" id="PS00108">
    <property type="entry name" value="PROTEIN_KINASE_ST"/>
    <property type="match status" value="1"/>
</dbReference>
<dbReference type="GO" id="GO:0005770">
    <property type="term" value="C:late endosome"/>
    <property type="evidence" value="ECO:0007669"/>
    <property type="project" value="TreeGrafter"/>
</dbReference>
<dbReference type="InterPro" id="IPR011009">
    <property type="entry name" value="Kinase-like_dom_sf"/>
</dbReference>
<dbReference type="PROSITE" id="PS50082">
    <property type="entry name" value="WD_REPEATS_2"/>
    <property type="match status" value="2"/>
</dbReference>
<dbReference type="CDD" id="cd13980">
    <property type="entry name" value="STKc_Vps15"/>
    <property type="match status" value="1"/>
</dbReference>
<dbReference type="GO" id="GO:0005524">
    <property type="term" value="F:ATP binding"/>
    <property type="evidence" value="ECO:0007669"/>
    <property type="project" value="UniProtKB-KW"/>
</dbReference>
<dbReference type="PROSITE" id="PS50294">
    <property type="entry name" value="WD_REPEATS_REGION"/>
    <property type="match status" value="2"/>
</dbReference>
<dbReference type="Pfam" id="PF22956">
    <property type="entry name" value="VPS15-like_hel"/>
    <property type="match status" value="1"/>
</dbReference>
<protein>
    <recommendedName>
        <fullName evidence="1">non-specific serine/threonine protein kinase</fullName>
        <ecNumber evidence="1">2.7.11.1</ecNumber>
    </recommendedName>
</protein>
<name>A0AAX4PAR5_9CHLO</name>
<dbReference type="GO" id="GO:0071561">
    <property type="term" value="C:nucleus-vacuole junction"/>
    <property type="evidence" value="ECO:0007669"/>
    <property type="project" value="TreeGrafter"/>
</dbReference>
<dbReference type="GO" id="GO:0034271">
    <property type="term" value="C:phosphatidylinositol 3-kinase complex, class III, type I"/>
    <property type="evidence" value="ECO:0007669"/>
    <property type="project" value="TreeGrafter"/>
</dbReference>
<evidence type="ECO:0000259" key="11">
    <source>
        <dbReference type="PROSITE" id="PS50011"/>
    </source>
</evidence>
<evidence type="ECO:0000256" key="3">
    <source>
        <dbReference type="ARBA" id="ARBA00022574"/>
    </source>
</evidence>
<keyword evidence="3 9" id="KW-0853">WD repeat</keyword>
<accession>A0AAX4PAR5</accession>
<dbReference type="SMART" id="SM00320">
    <property type="entry name" value="WD40"/>
    <property type="match status" value="4"/>
</dbReference>
<proteinExistence type="predicted"/>
<dbReference type="InterPro" id="IPR036322">
    <property type="entry name" value="WD40_repeat_dom_sf"/>
</dbReference>
<dbReference type="PANTHER" id="PTHR17583">
    <property type="entry name" value="PHOSPHOINOSITIDE 3-KINASE REGULATORY SUBUNIT 4"/>
    <property type="match status" value="1"/>
</dbReference>
<dbReference type="InterPro" id="IPR016024">
    <property type="entry name" value="ARM-type_fold"/>
</dbReference>
<dbReference type="Pfam" id="PF00400">
    <property type="entry name" value="WD40"/>
    <property type="match status" value="3"/>
</dbReference>
<feature type="repeat" description="WD" evidence="9">
    <location>
        <begin position="964"/>
        <end position="996"/>
    </location>
</feature>
<evidence type="ECO:0000256" key="7">
    <source>
        <dbReference type="ARBA" id="ARBA00022777"/>
    </source>
</evidence>
<dbReference type="SUPFAM" id="SSF56112">
    <property type="entry name" value="Protein kinase-like (PK-like)"/>
    <property type="match status" value="1"/>
</dbReference>
<organism evidence="12 13">
    <name type="scientific">Chloropicon roscoffensis</name>
    <dbReference type="NCBI Taxonomy" id="1461544"/>
    <lineage>
        <taxon>Eukaryota</taxon>
        <taxon>Viridiplantae</taxon>
        <taxon>Chlorophyta</taxon>
        <taxon>Chloropicophyceae</taxon>
        <taxon>Chloropicales</taxon>
        <taxon>Chloropicaceae</taxon>
        <taxon>Chloropicon</taxon>
    </lineage>
</organism>
<keyword evidence="5" id="KW-0677">Repeat</keyword>
<evidence type="ECO:0000256" key="2">
    <source>
        <dbReference type="ARBA" id="ARBA00022527"/>
    </source>
</evidence>
<dbReference type="InterPro" id="IPR001680">
    <property type="entry name" value="WD40_rpt"/>
</dbReference>
<feature type="domain" description="Protein kinase" evidence="11">
    <location>
        <begin position="23"/>
        <end position="322"/>
    </location>
</feature>
<feature type="region of interest" description="Disordered" evidence="10">
    <location>
        <begin position="212"/>
        <end position="237"/>
    </location>
</feature>
<dbReference type="InterPro" id="IPR045162">
    <property type="entry name" value="Vps15-like"/>
</dbReference>
<dbReference type="GO" id="GO:0045324">
    <property type="term" value="P:late endosome to vacuole transport"/>
    <property type="evidence" value="ECO:0007669"/>
    <property type="project" value="InterPro"/>
</dbReference>
<dbReference type="SMART" id="SM00220">
    <property type="entry name" value="S_TKc"/>
    <property type="match status" value="1"/>
</dbReference>
<evidence type="ECO:0000313" key="12">
    <source>
        <dbReference type="EMBL" id="WZN63297.1"/>
    </source>
</evidence>
<keyword evidence="4" id="KW-0808">Transferase</keyword>
<evidence type="ECO:0000256" key="8">
    <source>
        <dbReference type="ARBA" id="ARBA00022840"/>
    </source>
</evidence>
<keyword evidence="2" id="KW-0723">Serine/threonine-protein kinase</keyword>
<keyword evidence="6" id="KW-0547">Nucleotide-binding</keyword>
<dbReference type="GO" id="GO:0016236">
    <property type="term" value="P:macroautophagy"/>
    <property type="evidence" value="ECO:0007669"/>
    <property type="project" value="InterPro"/>
</dbReference>
<dbReference type="Gene3D" id="1.10.510.10">
    <property type="entry name" value="Transferase(Phosphotransferase) domain 1"/>
    <property type="match status" value="1"/>
</dbReference>
<dbReference type="InterPro" id="IPR011989">
    <property type="entry name" value="ARM-like"/>
</dbReference>
<dbReference type="InterPro" id="IPR008271">
    <property type="entry name" value="Ser/Thr_kinase_AS"/>
</dbReference>
<evidence type="ECO:0000256" key="1">
    <source>
        <dbReference type="ARBA" id="ARBA00012513"/>
    </source>
</evidence>
<feature type="repeat" description="WD" evidence="9">
    <location>
        <begin position="1393"/>
        <end position="1426"/>
    </location>
</feature>
<dbReference type="PROSITE" id="PS50011">
    <property type="entry name" value="PROTEIN_KINASE_DOM"/>
    <property type="match status" value="1"/>
</dbReference>
<feature type="region of interest" description="Disordered" evidence="10">
    <location>
        <begin position="1362"/>
        <end position="1389"/>
    </location>
</feature>
<evidence type="ECO:0000256" key="9">
    <source>
        <dbReference type="PROSITE-ProRule" id="PRU00221"/>
    </source>
</evidence>
<dbReference type="EMBL" id="CP151507">
    <property type="protein sequence ID" value="WZN63297.1"/>
    <property type="molecule type" value="Genomic_DNA"/>
</dbReference>
<dbReference type="SUPFAM" id="SSF48371">
    <property type="entry name" value="ARM repeat"/>
    <property type="match status" value="1"/>
</dbReference>
<evidence type="ECO:0000256" key="5">
    <source>
        <dbReference type="ARBA" id="ARBA00022737"/>
    </source>
</evidence>
<evidence type="ECO:0000256" key="10">
    <source>
        <dbReference type="SAM" id="MobiDB-lite"/>
    </source>
</evidence>
<dbReference type="PANTHER" id="PTHR17583:SF0">
    <property type="entry name" value="PHOSPHOINOSITIDE 3-KINASE REGULATORY SUBUNIT 4"/>
    <property type="match status" value="1"/>
</dbReference>
<sequence length="1426" mass="157341">MGNQLAKAVTTRPAELLSDLPNVVYKDTLGGGRVLKTFVCVHDDGGLVVVKVYLKREGSPDLGSHKEELERIRDCLGGLSCPHLWPFQTWFESDNKAFLLRQYIFSNLYERISTRPFLSLPEKKWIAFQLLFALRQAHEKGVYHGDIKCENVLVTSWNWVYLSDFASAYKPTYLPADNPADFSFFFDAGSRRRCYVAPERFVDRVGTEAGQADGIQEGATPGTGGRSPEVFSPTASQTQGELNGAMDIFSLGCVLAELYMEGKSLFDLSELHAYRRGEYDPATIMASKVKDEKMRALILHMIQLDPSKRLTAKEYLSSNEWMAGKGSGGDGQDRNHAIFPPYMTQTLHGFYASLLPLEPDGRLSTIRLAYGQLKACVAGTGKEVGETKAAYTSEQRERLKEGMTILVSLLCSLLRNTKTPSSKCACIRLLCESGLYCDDERKMQHVVPYLLSMSNQGSTIVRSMALSALTTILKSVDALPASEEKVFSEYIFPSLALLCSDPEEMVRVQFASELSKLIEVACRLLRIPLRHAQGQGSTIKKLVDEKPADDAGAKEDRKTHASYLTVLKKEVSKILIDLTTGGHSTSATIQATMQNFEYFCDFFGVQETNNLLLPLFITFLNHNDWQVRRDFFNQLPTVCKYTVPRNGFGNAKVLEAFLIPCVEQAFVDPEPEVLASSLKCLSKLVESKSIGSSAYVLQKATLLGLIEKCKSFLGTSPHPESQQRHPLVPSIPMQVFVSCVKFVAACARRLSQVDIFAHMLPRLKDVNWSVECPNLRDEMCIFDCLGMQNVRLEGSKLNLRSFHNQNVSTSPSESMRHRMQDSRLSPGIAIYSVAKSDFLSTPEHSLHSAVRTGALQNNSNLKKVLSTTAPETQRQPNDHITQGAPSASISILNESNFGFARQKQGNQPGRHAPLGEQPSTHNVVHQRNLSDAVVDALSTGVSGHANPHSYTYTWQPQGILISHLAEHKRAVNKLSLSHDMFFLTSASDDGTCKIWDCRKLEKDISFKSRLTYSHQGGRILSCVSLMHSKESVASASSDGTVHVWNVEYSTRQGVPEKYNGITRIGNVAKSAGSGVESEGAALNLCLCGEHVLCYATEHGKIHGYDHRQGKDAWELQVNPSHGILRSMFCESKNQSWLATISSFGVVSVLDLRFLMCAKQWQHPNKKGVHAMIPFNDVIASENSSESCRALISAGEHETAVWNIFDGRCEQVFRNLGVDEKAYEGNPISCSSALPVSGKNLSELDAGPEAVSNHLRSLDLGVGRAETQSTPPPSNLLEAHGRAGVGHRALLPLPNGGFLTAGSDRFIRFWHPHRFEYSYLMCAPAARQGCPGGGTADPVDWVIKPPVYYTKKIYNGISTVEEMRHASQPQGRQQKSLGGQKGGGKDKTGVGGTNACHEDCVLDLALFDTQERIILSSSRDGTIKGWK</sequence>
<reference evidence="12 13" key="1">
    <citation type="submission" date="2024-03" db="EMBL/GenBank/DDBJ databases">
        <title>Complete genome sequence of the green alga Chloropicon roscoffensis RCC1871.</title>
        <authorList>
            <person name="Lemieux C."/>
            <person name="Pombert J.-F."/>
            <person name="Otis C."/>
            <person name="Turmel M."/>
        </authorList>
    </citation>
    <scope>NUCLEOTIDE SEQUENCE [LARGE SCALE GENOMIC DNA]</scope>
    <source>
        <strain evidence="12 13">RCC1871</strain>
    </source>
</reference>
<evidence type="ECO:0000256" key="4">
    <source>
        <dbReference type="ARBA" id="ARBA00022679"/>
    </source>
</evidence>
<dbReference type="Pfam" id="PF00069">
    <property type="entry name" value="Pkinase"/>
    <property type="match status" value="1"/>
</dbReference>
<dbReference type="Gene3D" id="1.25.10.10">
    <property type="entry name" value="Leucine-rich Repeat Variant"/>
    <property type="match status" value="2"/>
</dbReference>
<dbReference type="Gene3D" id="2.130.10.10">
    <property type="entry name" value="YVTN repeat-like/Quinoprotein amine dehydrogenase"/>
    <property type="match status" value="2"/>
</dbReference>
<dbReference type="SUPFAM" id="SSF50978">
    <property type="entry name" value="WD40 repeat-like"/>
    <property type="match status" value="1"/>
</dbReference>
<keyword evidence="7" id="KW-0418">Kinase</keyword>